<feature type="region of interest" description="Disordered" evidence="1">
    <location>
        <begin position="103"/>
        <end position="126"/>
    </location>
</feature>
<dbReference type="InParanoid" id="D5GEU0"/>
<dbReference type="STRING" id="656061.D5GEU0"/>
<protein>
    <submittedName>
        <fullName evidence="3">(Perigord truffle) hypothetical protein</fullName>
    </submittedName>
</protein>
<organism evidence="3 4">
    <name type="scientific">Tuber melanosporum (strain Mel28)</name>
    <name type="common">Perigord black truffle</name>
    <dbReference type="NCBI Taxonomy" id="656061"/>
    <lineage>
        <taxon>Eukaryota</taxon>
        <taxon>Fungi</taxon>
        <taxon>Dikarya</taxon>
        <taxon>Ascomycota</taxon>
        <taxon>Pezizomycotina</taxon>
        <taxon>Pezizomycetes</taxon>
        <taxon>Pezizales</taxon>
        <taxon>Tuberaceae</taxon>
        <taxon>Tuber</taxon>
    </lineage>
</organism>
<dbReference type="HOGENOM" id="CLU_053570_0_0_1"/>
<dbReference type="KEGG" id="tml:GSTUM_00001393001"/>
<dbReference type="InterPro" id="IPR000727">
    <property type="entry name" value="T_SNARE_dom"/>
</dbReference>
<keyword evidence="4" id="KW-1185">Reference proteome</keyword>
<dbReference type="Gene3D" id="1.20.5.110">
    <property type="match status" value="1"/>
</dbReference>
<evidence type="ECO:0000313" key="3">
    <source>
        <dbReference type="EMBL" id="CAZ83033.1"/>
    </source>
</evidence>
<dbReference type="RefSeq" id="XP_002838842.1">
    <property type="nucleotide sequence ID" value="XM_002838796.1"/>
</dbReference>
<dbReference type="AlphaFoldDB" id="D5GEU0"/>
<evidence type="ECO:0000256" key="1">
    <source>
        <dbReference type="SAM" id="MobiDB-lite"/>
    </source>
</evidence>
<dbReference type="SUPFAM" id="SSF58038">
    <property type="entry name" value="SNARE fusion complex"/>
    <property type="match status" value="1"/>
</dbReference>
<accession>D5GEU0</accession>
<dbReference type="PROSITE" id="PS50192">
    <property type="entry name" value="T_SNARE"/>
    <property type="match status" value="1"/>
</dbReference>
<dbReference type="CDD" id="cd15859">
    <property type="entry name" value="SNARE_SYN8"/>
    <property type="match status" value="1"/>
</dbReference>
<name>D5GEU0_TUBMM</name>
<sequence length="249" mass="28337">MTSTTADRLQLLQEHIRLSLIERKRALSLRAEPDTRNTHEISRSLDTLHLGIEQLEKEQQQLEVAGDLSSQGLREREDVLIRLRSQYDDLHAQFTSTDAVPSGPLDLSFRPSSSVIAPGRRSENPIDEHEAREALMGSRETPGALRKGNKTVRFSDTLVNTDELDNHQVLQLHRRVLDEQDESLDRLSESIRNQRELSIQIGDELDGHVQLLDECGPDGKGPRKSGRHCYPHYYLDPTHCCNQIIKPRS</sequence>
<evidence type="ECO:0000313" key="4">
    <source>
        <dbReference type="Proteomes" id="UP000006911"/>
    </source>
</evidence>
<gene>
    <name evidence="3" type="ORF">GSTUM_00001393001</name>
</gene>
<dbReference type="EMBL" id="FN430194">
    <property type="protein sequence ID" value="CAZ83033.1"/>
    <property type="molecule type" value="Genomic_DNA"/>
</dbReference>
<feature type="domain" description="T-SNARE coiled-coil homology" evidence="2">
    <location>
        <begin position="174"/>
        <end position="213"/>
    </location>
</feature>
<dbReference type="OMA" id="QIHAYHS"/>
<evidence type="ECO:0000259" key="2">
    <source>
        <dbReference type="PROSITE" id="PS50192"/>
    </source>
</evidence>
<dbReference type="GeneID" id="9184945"/>
<dbReference type="eggNOG" id="ENOG502S813">
    <property type="taxonomic scope" value="Eukaryota"/>
</dbReference>
<dbReference type="Proteomes" id="UP000006911">
    <property type="component" value="Unassembled WGS sequence"/>
</dbReference>
<reference evidence="3 4" key="1">
    <citation type="journal article" date="2010" name="Nature">
        <title>Perigord black truffle genome uncovers evolutionary origins and mechanisms of symbiosis.</title>
        <authorList>
            <person name="Martin F."/>
            <person name="Kohler A."/>
            <person name="Murat C."/>
            <person name="Balestrini R."/>
            <person name="Coutinho P.M."/>
            <person name="Jaillon O."/>
            <person name="Montanini B."/>
            <person name="Morin E."/>
            <person name="Noel B."/>
            <person name="Percudani R."/>
            <person name="Porcel B."/>
            <person name="Rubini A."/>
            <person name="Amicucci A."/>
            <person name="Amselem J."/>
            <person name="Anthouard V."/>
            <person name="Arcioni S."/>
            <person name="Artiguenave F."/>
            <person name="Aury J.M."/>
            <person name="Ballario P."/>
            <person name="Bolchi A."/>
            <person name="Brenna A."/>
            <person name="Brun A."/>
            <person name="Buee M."/>
            <person name="Cantarel B."/>
            <person name="Chevalier G."/>
            <person name="Couloux A."/>
            <person name="Da Silva C."/>
            <person name="Denoeud F."/>
            <person name="Duplessis S."/>
            <person name="Ghignone S."/>
            <person name="Hilselberger B."/>
            <person name="Iotti M."/>
            <person name="Marcais B."/>
            <person name="Mello A."/>
            <person name="Miranda M."/>
            <person name="Pacioni G."/>
            <person name="Quesneville H."/>
            <person name="Riccioni C."/>
            <person name="Ruotolo R."/>
            <person name="Splivallo R."/>
            <person name="Stocchi V."/>
            <person name="Tisserant E."/>
            <person name="Viscomi A.R."/>
            <person name="Zambonelli A."/>
            <person name="Zampieri E."/>
            <person name="Henrissat B."/>
            <person name="Lebrun M.H."/>
            <person name="Paolocci F."/>
            <person name="Bonfante P."/>
            <person name="Ottonello S."/>
            <person name="Wincker P."/>
        </authorList>
    </citation>
    <scope>NUCLEOTIDE SEQUENCE [LARGE SCALE GENOMIC DNA]</scope>
    <source>
        <strain evidence="3 4">Mel28</strain>
    </source>
</reference>
<proteinExistence type="predicted"/>